<keyword evidence="2" id="KW-1185">Reference proteome</keyword>
<sequence length="57" mass="6731">MMLIGWFVIGLIIYYFFKGKESIFTNISNAESKLVDRYVNGEIDDETYLKMKETINK</sequence>
<reference evidence="1" key="1">
    <citation type="submission" date="2023-09" db="EMBL/GenBank/DDBJ databases">
        <title>Vallitalea sediminicola and Vallitalea maricola sp. nov., anaerobic bacteria isolated from marine sediment.</title>
        <authorList>
            <person name="Hirano S."/>
            <person name="Maeda A."/>
            <person name="Terahara T."/>
            <person name="Mori K."/>
            <person name="Hamada M."/>
            <person name="Matsumoto R."/>
            <person name="Kobayashi T."/>
        </authorList>
    </citation>
    <scope>NUCLEOTIDE SEQUENCE</scope>
    <source>
        <strain evidence="1">AN17-2</strain>
    </source>
</reference>
<dbReference type="EMBL" id="BTPU01000084">
    <property type="protein sequence ID" value="GMQ64856.1"/>
    <property type="molecule type" value="Genomic_DNA"/>
</dbReference>
<protein>
    <submittedName>
        <fullName evidence="1">Uncharacterized protein</fullName>
    </submittedName>
</protein>
<accession>A0ACB5UPH7</accession>
<gene>
    <name evidence="1" type="ORF">AN2V17_40960</name>
</gene>
<proteinExistence type="predicted"/>
<dbReference type="Proteomes" id="UP001374599">
    <property type="component" value="Unassembled WGS sequence"/>
</dbReference>
<evidence type="ECO:0000313" key="2">
    <source>
        <dbReference type="Proteomes" id="UP001374599"/>
    </source>
</evidence>
<organism evidence="1 2">
    <name type="scientific">Vallitalea maricola</name>
    <dbReference type="NCBI Taxonomy" id="3074433"/>
    <lineage>
        <taxon>Bacteria</taxon>
        <taxon>Bacillati</taxon>
        <taxon>Bacillota</taxon>
        <taxon>Clostridia</taxon>
        <taxon>Lachnospirales</taxon>
        <taxon>Vallitaleaceae</taxon>
        <taxon>Vallitalea</taxon>
    </lineage>
</organism>
<name>A0ACB5UPH7_9FIRM</name>
<evidence type="ECO:0000313" key="1">
    <source>
        <dbReference type="EMBL" id="GMQ64856.1"/>
    </source>
</evidence>
<comment type="caution">
    <text evidence="1">The sequence shown here is derived from an EMBL/GenBank/DDBJ whole genome shotgun (WGS) entry which is preliminary data.</text>
</comment>